<feature type="compositionally biased region" description="Basic and acidic residues" evidence="1">
    <location>
        <begin position="201"/>
        <end position="218"/>
    </location>
</feature>
<name>A0A4Z2FLD3_9TELE</name>
<evidence type="ECO:0000313" key="2">
    <source>
        <dbReference type="EMBL" id="TNN41082.1"/>
    </source>
</evidence>
<feature type="region of interest" description="Disordered" evidence="1">
    <location>
        <begin position="138"/>
        <end position="237"/>
    </location>
</feature>
<dbReference type="Proteomes" id="UP000314294">
    <property type="component" value="Unassembled WGS sequence"/>
</dbReference>
<evidence type="ECO:0000313" key="3">
    <source>
        <dbReference type="Proteomes" id="UP000314294"/>
    </source>
</evidence>
<feature type="compositionally biased region" description="Basic residues" evidence="1">
    <location>
        <begin position="1"/>
        <end position="13"/>
    </location>
</feature>
<sequence length="237" mass="26390">MKSRSLTRTRTKTRFQVSFPDSPPAPRTSRAAHATLTHRKTALSPPYTHRASSLRKRRTEVRAAARRRVVPRASGRHSHSSVHVRAVRLSHFEEHLGDERETRNRVNTKHVDEAEREELQADGEAVEQPVERGRQVVGLQSVAEVEGEQGGADGGPEQAEEQEDALVAPPLVSVEVEEPELRVHHQEQSAVQGGVEGGEAQLDRRGDGRMEGDRDRRGGGVGRRRRGRRGGCDRSFH</sequence>
<feature type="compositionally biased region" description="Low complexity" evidence="1">
    <location>
        <begin position="165"/>
        <end position="174"/>
    </location>
</feature>
<feature type="region of interest" description="Disordered" evidence="1">
    <location>
        <begin position="1"/>
        <end position="60"/>
    </location>
</feature>
<proteinExistence type="predicted"/>
<protein>
    <submittedName>
        <fullName evidence="2">Uncharacterized protein</fullName>
    </submittedName>
</protein>
<evidence type="ECO:0000256" key="1">
    <source>
        <dbReference type="SAM" id="MobiDB-lite"/>
    </source>
</evidence>
<dbReference type="AlphaFoldDB" id="A0A4Z2FLD3"/>
<accession>A0A4Z2FLD3</accession>
<keyword evidence="3" id="KW-1185">Reference proteome</keyword>
<organism evidence="2 3">
    <name type="scientific">Liparis tanakae</name>
    <name type="common">Tanaka's snailfish</name>
    <dbReference type="NCBI Taxonomy" id="230148"/>
    <lineage>
        <taxon>Eukaryota</taxon>
        <taxon>Metazoa</taxon>
        <taxon>Chordata</taxon>
        <taxon>Craniata</taxon>
        <taxon>Vertebrata</taxon>
        <taxon>Euteleostomi</taxon>
        <taxon>Actinopterygii</taxon>
        <taxon>Neopterygii</taxon>
        <taxon>Teleostei</taxon>
        <taxon>Neoteleostei</taxon>
        <taxon>Acanthomorphata</taxon>
        <taxon>Eupercaria</taxon>
        <taxon>Perciformes</taxon>
        <taxon>Cottioidei</taxon>
        <taxon>Cottales</taxon>
        <taxon>Liparidae</taxon>
        <taxon>Liparis</taxon>
    </lineage>
</organism>
<reference evidence="2 3" key="1">
    <citation type="submission" date="2019-03" db="EMBL/GenBank/DDBJ databases">
        <title>First draft genome of Liparis tanakae, snailfish: a comprehensive survey of snailfish specific genes.</title>
        <authorList>
            <person name="Kim W."/>
            <person name="Song I."/>
            <person name="Jeong J.-H."/>
            <person name="Kim D."/>
            <person name="Kim S."/>
            <person name="Ryu S."/>
            <person name="Song J.Y."/>
            <person name="Lee S.K."/>
        </authorList>
    </citation>
    <scope>NUCLEOTIDE SEQUENCE [LARGE SCALE GENOMIC DNA]</scope>
    <source>
        <tissue evidence="2">Muscle</tissue>
    </source>
</reference>
<gene>
    <name evidence="2" type="ORF">EYF80_048746</name>
</gene>
<dbReference type="OrthoDB" id="192544at2759"/>
<dbReference type="EMBL" id="SRLO01001136">
    <property type="protein sequence ID" value="TNN41082.1"/>
    <property type="molecule type" value="Genomic_DNA"/>
</dbReference>
<comment type="caution">
    <text evidence="2">The sequence shown here is derived from an EMBL/GenBank/DDBJ whole genome shotgun (WGS) entry which is preliminary data.</text>
</comment>